<dbReference type="EMBL" id="CDMY01000442">
    <property type="protein sequence ID" value="CEM13053.1"/>
    <property type="molecule type" value="Genomic_DNA"/>
</dbReference>
<gene>
    <name evidence="2" type="ORF">Vbra_9204</name>
</gene>
<name>A0A0G4FHW8_VITBC</name>
<protein>
    <recommendedName>
        <fullName evidence="1">RAP domain-containing protein</fullName>
    </recommendedName>
</protein>
<evidence type="ECO:0000313" key="3">
    <source>
        <dbReference type="Proteomes" id="UP000041254"/>
    </source>
</evidence>
<dbReference type="GO" id="GO:0006281">
    <property type="term" value="P:DNA repair"/>
    <property type="evidence" value="ECO:0007669"/>
    <property type="project" value="UniProtKB-ARBA"/>
</dbReference>
<dbReference type="SUPFAM" id="SSF52980">
    <property type="entry name" value="Restriction endonuclease-like"/>
    <property type="match status" value="1"/>
</dbReference>
<dbReference type="SMART" id="SM00952">
    <property type="entry name" value="RAP"/>
    <property type="match status" value="1"/>
</dbReference>
<dbReference type="AlphaFoldDB" id="A0A0G4FHW8"/>
<dbReference type="Proteomes" id="UP000041254">
    <property type="component" value="Unassembled WGS sequence"/>
</dbReference>
<dbReference type="OMA" id="HYYTFGG"/>
<dbReference type="PROSITE" id="PS51286">
    <property type="entry name" value="RAP"/>
    <property type="match status" value="1"/>
</dbReference>
<feature type="domain" description="RAP" evidence="1">
    <location>
        <begin position="421"/>
        <end position="478"/>
    </location>
</feature>
<accession>A0A0G4FHW8</accession>
<dbReference type="Gene3D" id="3.40.960.10">
    <property type="entry name" value="VSR Endonuclease"/>
    <property type="match status" value="1"/>
</dbReference>
<sequence length="492" mass="55185">MLRNAQISSRGIRRRPTHIIIIPSEHGVEHALPPCRHRIPVRHLNADALYTRPRPEAQLSVSSGLGLSSDGDAMSLEPGQMAFLLDQASRSKMTDRHMWNQFTEMALPMARSFTAEQVCVVVHACARVAFKKHSLLTKLCQQAISKQHSLTPRQISGLLSDLGKLQFLDDSTLMAFTETIRRSVHLYNVFELALVVTAYGRIDLRDHLALDLLADTMGQKVTEGGIGIGGPRVVDPSMISAVVFALLKLDYGHWLLGVLLFREIPKHIAHLPLQSLVNCTFALMSLDVLDPPLACDERGVLPADDGERTDVSVSLFLRLMKEIVKRQSELVLPEIRQLHIIDACIQYCATALGAAIGERGLPAEVSKLLCDVKGVGLGNSPTPSTMQVRVERLLDDLQVRYKKEMPIYPYVVDFAVPDEMVVLEVDGFTHFYVLSRRFTLKSRLRRRILEAAGWKVVSLPYFEWKNKNQVDKRDFLTAAVQRDTNMSLKDLR</sequence>
<dbReference type="Pfam" id="PF08373">
    <property type="entry name" value="RAP"/>
    <property type="match status" value="1"/>
</dbReference>
<proteinExistence type="predicted"/>
<dbReference type="InParanoid" id="A0A0G4FHW8"/>
<dbReference type="VEuPathDB" id="CryptoDB:Vbra_9204"/>
<keyword evidence="3" id="KW-1185">Reference proteome</keyword>
<organism evidence="2 3">
    <name type="scientific">Vitrella brassicaformis (strain CCMP3155)</name>
    <dbReference type="NCBI Taxonomy" id="1169540"/>
    <lineage>
        <taxon>Eukaryota</taxon>
        <taxon>Sar</taxon>
        <taxon>Alveolata</taxon>
        <taxon>Colpodellida</taxon>
        <taxon>Vitrellaceae</taxon>
        <taxon>Vitrella</taxon>
    </lineage>
</organism>
<dbReference type="PhylomeDB" id="A0A0G4FHW8"/>
<reference evidence="2 3" key="1">
    <citation type="submission" date="2014-11" db="EMBL/GenBank/DDBJ databases">
        <authorList>
            <person name="Zhu J."/>
            <person name="Qi W."/>
            <person name="Song R."/>
        </authorList>
    </citation>
    <scope>NUCLEOTIDE SEQUENCE [LARGE SCALE GENOMIC DNA]</scope>
</reference>
<dbReference type="OrthoDB" id="385235at2759"/>
<evidence type="ECO:0000313" key="2">
    <source>
        <dbReference type="EMBL" id="CEM13053.1"/>
    </source>
</evidence>
<dbReference type="InterPro" id="IPR011335">
    <property type="entry name" value="Restrct_endonuc-II-like"/>
</dbReference>
<evidence type="ECO:0000259" key="1">
    <source>
        <dbReference type="PROSITE" id="PS51286"/>
    </source>
</evidence>
<dbReference type="InterPro" id="IPR013584">
    <property type="entry name" value="RAP"/>
</dbReference>